<name>A0A4U5PJD2_STECR</name>
<evidence type="ECO:0000313" key="1">
    <source>
        <dbReference type="EMBL" id="TKR96541.1"/>
    </source>
</evidence>
<accession>A0A4U5PJD2</accession>
<keyword evidence="2" id="KW-1185">Reference proteome</keyword>
<comment type="caution">
    <text evidence="1">The sequence shown here is derived from an EMBL/GenBank/DDBJ whole genome shotgun (WGS) entry which is preliminary data.</text>
</comment>
<proteinExistence type="predicted"/>
<dbReference type="Proteomes" id="UP000298663">
    <property type="component" value="Unassembled WGS sequence"/>
</dbReference>
<dbReference type="EMBL" id="AZBU02000002">
    <property type="protein sequence ID" value="TKR96541.1"/>
    <property type="molecule type" value="Genomic_DNA"/>
</dbReference>
<sequence>MIAARYRKRAKTEIACKFSVYKCHERPLADQILFYLHAFVKALRYFPTVPDISQSPTKILGSYQCHAEGTHRKIIRS</sequence>
<organism evidence="1 2">
    <name type="scientific">Steinernema carpocapsae</name>
    <name type="common">Entomopathogenic nematode</name>
    <dbReference type="NCBI Taxonomy" id="34508"/>
    <lineage>
        <taxon>Eukaryota</taxon>
        <taxon>Metazoa</taxon>
        <taxon>Ecdysozoa</taxon>
        <taxon>Nematoda</taxon>
        <taxon>Chromadorea</taxon>
        <taxon>Rhabditida</taxon>
        <taxon>Tylenchina</taxon>
        <taxon>Panagrolaimomorpha</taxon>
        <taxon>Strongyloidoidea</taxon>
        <taxon>Steinernematidae</taxon>
        <taxon>Steinernema</taxon>
    </lineage>
</organism>
<protein>
    <submittedName>
        <fullName evidence="1">Uncharacterized protein</fullName>
    </submittedName>
</protein>
<gene>
    <name evidence="1" type="ORF">L596_010543</name>
</gene>
<dbReference type="AlphaFoldDB" id="A0A4U5PJD2"/>
<evidence type="ECO:0000313" key="2">
    <source>
        <dbReference type="Proteomes" id="UP000298663"/>
    </source>
</evidence>
<reference evidence="1 2" key="1">
    <citation type="journal article" date="2015" name="Genome Biol.">
        <title>Comparative genomics of Steinernema reveals deeply conserved gene regulatory networks.</title>
        <authorList>
            <person name="Dillman A.R."/>
            <person name="Macchietto M."/>
            <person name="Porter C.F."/>
            <person name="Rogers A."/>
            <person name="Williams B."/>
            <person name="Antoshechkin I."/>
            <person name="Lee M.M."/>
            <person name="Goodwin Z."/>
            <person name="Lu X."/>
            <person name="Lewis E.E."/>
            <person name="Goodrich-Blair H."/>
            <person name="Stock S.P."/>
            <person name="Adams B.J."/>
            <person name="Sternberg P.W."/>
            <person name="Mortazavi A."/>
        </authorList>
    </citation>
    <scope>NUCLEOTIDE SEQUENCE [LARGE SCALE GENOMIC DNA]</scope>
    <source>
        <strain evidence="1 2">ALL</strain>
    </source>
</reference>
<reference evidence="1 2" key="2">
    <citation type="journal article" date="2019" name="G3 (Bethesda)">
        <title>Hybrid Assembly of the Genome of the Entomopathogenic Nematode Steinernema carpocapsae Identifies the X-Chromosome.</title>
        <authorList>
            <person name="Serra L."/>
            <person name="Macchietto M."/>
            <person name="Macias-Munoz A."/>
            <person name="McGill C.J."/>
            <person name="Rodriguez I.M."/>
            <person name="Rodriguez B."/>
            <person name="Murad R."/>
            <person name="Mortazavi A."/>
        </authorList>
    </citation>
    <scope>NUCLEOTIDE SEQUENCE [LARGE SCALE GENOMIC DNA]</scope>
    <source>
        <strain evidence="1 2">ALL</strain>
    </source>
</reference>